<dbReference type="PANTHER" id="PTHR43394">
    <property type="entry name" value="ATP-DEPENDENT PERMEASE MDL1, MITOCHONDRIAL"/>
    <property type="match status" value="1"/>
</dbReference>
<organism evidence="12 13">
    <name type="scientific">Lasallia pustulata</name>
    <dbReference type="NCBI Taxonomy" id="136370"/>
    <lineage>
        <taxon>Eukaryota</taxon>
        <taxon>Fungi</taxon>
        <taxon>Dikarya</taxon>
        <taxon>Ascomycota</taxon>
        <taxon>Pezizomycotina</taxon>
        <taxon>Lecanoromycetes</taxon>
        <taxon>OSLEUM clade</taxon>
        <taxon>Umbilicariomycetidae</taxon>
        <taxon>Umbilicariales</taxon>
        <taxon>Umbilicariaceae</taxon>
        <taxon>Lasallia</taxon>
    </lineage>
</organism>
<keyword evidence="7 9" id="KW-0472">Membrane</keyword>
<feature type="region of interest" description="Disordered" evidence="8">
    <location>
        <begin position="1"/>
        <end position="39"/>
    </location>
</feature>
<sequence>MRSIPHQFHGKESIMEKSPTDEGVAESAEQEDDDGRPDRVGRANWTSLFNFTSQSHLFPLLAALALSIATGIIAPALALFLGKVFGSFTAFGAGAISGSTLVRKVSKNAIALAGLGCASWLLNGCYFMAWLVFGELQAKSVRNRLFDGMLQKDMEWYDMRKAGVGALIPRLQTQIRELQTATSQPLGFAIQYTVTTFAALGLAFYTAWNLTLVTLATVPISAVILSWISGRMQPSIDAQIDELTKASKLANNAISVIEMVKCFNGQDSEMWQYANAIKKAATWYLVQAQANALQIGFVRIVTLGMFVQGFWYGSHLVAIDEKNAGEVLTAFWACLVATQAIEQILPQMIVLEKGRAAGATLKAVLMQMESGRKIANMIGRMSPRYCEGDIEARNLSFAYPSRADKLALKDASFFFPSGETTFVIGSSGSGKSTLGNLLMRFYTPGSGEIFIDGNPIQTLDINWLRNNITVIQQQSVLFNETIFRNIAFGRRDHGMVRKNEVKKSIETAHLQYTIQDLPEGLDTLVGVGGNAISGGQKQRLAIARARLRDTPILILDEATSALDHISRTMVMEAIRDWRAGKTTIIITHDISQIRADDFAYVLDKGVVTQQGYRQALETLTSGPFSGLHQPDINFPKPAHREHQQTQKLRVTSTDTIPASPTQSICSRDSMDIHFPAKASYIPTVFGFIPDDDRSRRPSQALISPLSPVAVHLHRMSTQMGPRATLRDYTRPVGNFVPLSPSILRPLSDAENLEIADRGNVVSDSNPATRLQDTSERSLHTSDRRFSIQKIEAIPSRNKRTLTRAEKSRRILSSKEILLTVWPALEWKERIVLVCGFLCALIHAAATPTFSWVFSKLLGTFYLQSNRSQMALTWSLSVLGVAIGDAVASYFMHYLLESCGQAWIDTLRIQAMRRILDQPRAWFDRDKNSLSRLTERLDRNAEEMRNLVGRYAAFSFVAFTMIIIALVWSLIVCWKLTLVGLTSAPLMYAITRGFQALSGKWEGKSNDASEVAGSIFTETFGNIGTVRALTLEEYFHKKHAKATERAMMIGLRRSGYSGLFYGLSDSGVIFVTALIFYYGAVLVASRQFSTQAILTVISMLLFSVSNINAIIAFIPQMNSSRDTATRLLRLSALPLGSSHEHIGQVRLSNIGPITFQNLTFHYPSRPTQPALIGVNLTIHPNTSTAIVGSSGSGKSTIASLLLGLYPPSPLSYTDLSFPTLTINGRDIRSLHMPTLRSLIAIVPQSPALFPTTIAANITYGLPETSPLVSASNIRAAAQAAGIDDFIASLPDGYHTRIGDGCAGLSGGQAQRLVIARALVRKPQLLVLDEPTSSLDSESAEVVRRTVRGLVEKKGMTVLVITHAREMIAVCERVVVVEKGGVVEEGGFDELMGRVGALRRLLGGGDGGG</sequence>
<evidence type="ECO:0000259" key="11">
    <source>
        <dbReference type="PROSITE" id="PS50929"/>
    </source>
</evidence>
<keyword evidence="3 9" id="KW-0812">Transmembrane</keyword>
<dbReference type="InterPro" id="IPR003593">
    <property type="entry name" value="AAA+_ATPase"/>
</dbReference>
<keyword evidence="4" id="KW-0547">Nucleotide-binding</keyword>
<feature type="domain" description="ABC transmembrane type-1" evidence="11">
    <location>
        <begin position="61"/>
        <end position="353"/>
    </location>
</feature>
<dbReference type="Pfam" id="PF00664">
    <property type="entry name" value="ABC_membrane"/>
    <property type="match status" value="2"/>
</dbReference>
<dbReference type="Gene3D" id="1.20.1560.10">
    <property type="entry name" value="ABC transporter type 1, transmembrane domain"/>
    <property type="match status" value="2"/>
</dbReference>
<dbReference type="SMART" id="SM00382">
    <property type="entry name" value="AAA"/>
    <property type="match status" value="2"/>
</dbReference>
<dbReference type="PROSITE" id="PS00211">
    <property type="entry name" value="ABC_TRANSPORTER_1"/>
    <property type="match status" value="1"/>
</dbReference>
<dbReference type="CDD" id="cd18578">
    <property type="entry name" value="ABC_6TM_Pgp_ABCB1_D2_like"/>
    <property type="match status" value="1"/>
</dbReference>
<evidence type="ECO:0000256" key="8">
    <source>
        <dbReference type="SAM" id="MobiDB-lite"/>
    </source>
</evidence>
<dbReference type="SUPFAM" id="SSF90123">
    <property type="entry name" value="ABC transporter transmembrane region"/>
    <property type="match status" value="2"/>
</dbReference>
<dbReference type="GO" id="GO:0005524">
    <property type="term" value="F:ATP binding"/>
    <property type="evidence" value="ECO:0007669"/>
    <property type="project" value="UniProtKB-KW"/>
</dbReference>
<evidence type="ECO:0000256" key="4">
    <source>
        <dbReference type="ARBA" id="ARBA00022741"/>
    </source>
</evidence>
<evidence type="ECO:0000256" key="5">
    <source>
        <dbReference type="ARBA" id="ARBA00022840"/>
    </source>
</evidence>
<feature type="compositionally biased region" description="Basic and acidic residues" evidence="8">
    <location>
        <begin position="9"/>
        <end position="20"/>
    </location>
</feature>
<dbReference type="InterPro" id="IPR039421">
    <property type="entry name" value="Type_1_exporter"/>
</dbReference>
<dbReference type="GO" id="GO:0016887">
    <property type="term" value="F:ATP hydrolysis activity"/>
    <property type="evidence" value="ECO:0007669"/>
    <property type="project" value="InterPro"/>
</dbReference>
<feature type="domain" description="ABC transmembrane type-1" evidence="11">
    <location>
        <begin position="835"/>
        <end position="1118"/>
    </location>
</feature>
<comment type="subcellular location">
    <subcellularLocation>
        <location evidence="1">Membrane</location>
        <topology evidence="1">Multi-pass membrane protein</topology>
    </subcellularLocation>
</comment>
<feature type="transmembrane region" description="Helical" evidence="9">
    <location>
        <begin position="950"/>
        <end position="970"/>
    </location>
</feature>
<evidence type="ECO:0000256" key="1">
    <source>
        <dbReference type="ARBA" id="ARBA00004141"/>
    </source>
</evidence>
<dbReference type="InterPro" id="IPR017871">
    <property type="entry name" value="ABC_transporter-like_CS"/>
</dbReference>
<dbReference type="CDD" id="cd18577">
    <property type="entry name" value="ABC_6TM_Pgp_ABCB1_D1_like"/>
    <property type="match status" value="1"/>
</dbReference>
<evidence type="ECO:0000256" key="3">
    <source>
        <dbReference type="ARBA" id="ARBA00022692"/>
    </source>
</evidence>
<dbReference type="InterPro" id="IPR003439">
    <property type="entry name" value="ABC_transporter-like_ATP-bd"/>
</dbReference>
<keyword evidence="2" id="KW-0813">Transport</keyword>
<dbReference type="Gene3D" id="3.40.50.300">
    <property type="entry name" value="P-loop containing nucleotide triphosphate hydrolases"/>
    <property type="match status" value="2"/>
</dbReference>
<evidence type="ECO:0000256" key="6">
    <source>
        <dbReference type="ARBA" id="ARBA00022989"/>
    </source>
</evidence>
<feature type="transmembrane region" description="Helical" evidence="9">
    <location>
        <begin position="830"/>
        <end position="853"/>
    </location>
</feature>
<name>A0A1W5CXL3_9LECA</name>
<feature type="transmembrane region" description="Helical" evidence="9">
    <location>
        <begin position="57"/>
        <end position="78"/>
    </location>
</feature>
<evidence type="ECO:0000256" key="2">
    <source>
        <dbReference type="ARBA" id="ARBA00022448"/>
    </source>
</evidence>
<dbReference type="SUPFAM" id="SSF52540">
    <property type="entry name" value="P-loop containing nucleoside triphosphate hydrolases"/>
    <property type="match status" value="2"/>
</dbReference>
<evidence type="ECO:0000259" key="10">
    <source>
        <dbReference type="PROSITE" id="PS50893"/>
    </source>
</evidence>
<keyword evidence="5" id="KW-0067">ATP-binding</keyword>
<dbReference type="PROSITE" id="PS50929">
    <property type="entry name" value="ABC_TM1F"/>
    <property type="match status" value="2"/>
</dbReference>
<dbReference type="FunFam" id="3.40.50.300:FF:001471">
    <property type="entry name" value="P-loop containing nucleoside triphosphate hydrolase protein"/>
    <property type="match status" value="1"/>
</dbReference>
<feature type="region of interest" description="Disordered" evidence="8">
    <location>
        <begin position="758"/>
        <end position="780"/>
    </location>
</feature>
<keyword evidence="13" id="KW-1185">Reference proteome</keyword>
<dbReference type="EMBL" id="FWEW01000736">
    <property type="protein sequence ID" value="SLM35520.1"/>
    <property type="molecule type" value="Genomic_DNA"/>
</dbReference>
<evidence type="ECO:0000256" key="9">
    <source>
        <dbReference type="SAM" id="Phobius"/>
    </source>
</evidence>
<protein>
    <submittedName>
        <fullName evidence="12">Abc a-pheromone efflux pump</fullName>
    </submittedName>
</protein>
<reference evidence="13" key="1">
    <citation type="submission" date="2017-03" db="EMBL/GenBank/DDBJ databases">
        <authorList>
            <person name="Sharma R."/>
            <person name="Thines M."/>
        </authorList>
    </citation>
    <scope>NUCLEOTIDE SEQUENCE [LARGE SCALE GENOMIC DNA]</scope>
</reference>
<feature type="transmembrane region" description="Helical" evidence="9">
    <location>
        <begin position="1057"/>
        <end position="1079"/>
    </location>
</feature>
<feature type="domain" description="ABC transporter" evidence="10">
    <location>
        <begin position="1152"/>
        <end position="1402"/>
    </location>
</feature>
<dbReference type="Proteomes" id="UP000192927">
    <property type="component" value="Unassembled WGS sequence"/>
</dbReference>
<dbReference type="InterPro" id="IPR011527">
    <property type="entry name" value="ABC1_TM_dom"/>
</dbReference>
<keyword evidence="6 9" id="KW-1133">Transmembrane helix</keyword>
<dbReference type="FunFam" id="3.40.50.300:FF:000604">
    <property type="entry name" value="ABC transporter B family member 28"/>
    <property type="match status" value="1"/>
</dbReference>
<accession>A0A1W5CXL3</accession>
<feature type="transmembrane region" description="Helical" evidence="9">
    <location>
        <begin position="207"/>
        <end position="228"/>
    </location>
</feature>
<feature type="transmembrane region" description="Helical" evidence="9">
    <location>
        <begin position="1091"/>
        <end position="1113"/>
    </location>
</feature>
<feature type="domain" description="ABC transporter" evidence="10">
    <location>
        <begin position="390"/>
        <end position="629"/>
    </location>
</feature>
<dbReference type="Pfam" id="PF00005">
    <property type="entry name" value="ABC_tran"/>
    <property type="match status" value="2"/>
</dbReference>
<dbReference type="InterPro" id="IPR027417">
    <property type="entry name" value="P-loop_NTPase"/>
</dbReference>
<evidence type="ECO:0000313" key="12">
    <source>
        <dbReference type="EMBL" id="SLM35520.1"/>
    </source>
</evidence>
<dbReference type="GO" id="GO:0015421">
    <property type="term" value="F:ABC-type oligopeptide transporter activity"/>
    <property type="evidence" value="ECO:0007669"/>
    <property type="project" value="TreeGrafter"/>
</dbReference>
<feature type="transmembrane region" description="Helical" evidence="9">
    <location>
        <begin position="84"/>
        <end position="102"/>
    </location>
</feature>
<dbReference type="PROSITE" id="PS50893">
    <property type="entry name" value="ABC_TRANSPORTER_2"/>
    <property type="match status" value="2"/>
</dbReference>
<proteinExistence type="predicted"/>
<dbReference type="PANTHER" id="PTHR43394:SF15">
    <property type="entry name" value="ALPHA-FACTOR-TRANSPORTING ATPASE"/>
    <property type="match status" value="1"/>
</dbReference>
<evidence type="ECO:0000313" key="13">
    <source>
        <dbReference type="Proteomes" id="UP000192927"/>
    </source>
</evidence>
<dbReference type="GO" id="GO:0005743">
    <property type="term" value="C:mitochondrial inner membrane"/>
    <property type="evidence" value="ECO:0007669"/>
    <property type="project" value="TreeGrafter"/>
</dbReference>
<evidence type="ECO:0000256" key="7">
    <source>
        <dbReference type="ARBA" id="ARBA00023136"/>
    </source>
</evidence>
<dbReference type="GO" id="GO:0090374">
    <property type="term" value="P:oligopeptide export from mitochondrion"/>
    <property type="evidence" value="ECO:0007669"/>
    <property type="project" value="TreeGrafter"/>
</dbReference>
<feature type="compositionally biased region" description="Polar residues" evidence="8">
    <location>
        <begin position="761"/>
        <end position="771"/>
    </location>
</feature>
<feature type="transmembrane region" description="Helical" evidence="9">
    <location>
        <begin position="109"/>
        <end position="133"/>
    </location>
</feature>
<feature type="transmembrane region" description="Helical" evidence="9">
    <location>
        <begin position="873"/>
        <end position="895"/>
    </location>
</feature>
<dbReference type="InterPro" id="IPR036640">
    <property type="entry name" value="ABC1_TM_sf"/>
</dbReference>